<dbReference type="GO" id="GO:0003824">
    <property type="term" value="F:catalytic activity"/>
    <property type="evidence" value="ECO:0007669"/>
    <property type="project" value="InterPro"/>
</dbReference>
<evidence type="ECO:0000313" key="3">
    <source>
        <dbReference type="EMBL" id="CAB4833374.1"/>
    </source>
</evidence>
<reference evidence="2" key="1">
    <citation type="submission" date="2020-05" db="EMBL/GenBank/DDBJ databases">
        <authorList>
            <person name="Chiriac C."/>
            <person name="Salcher M."/>
            <person name="Ghai R."/>
            <person name="Kavagutti S V."/>
        </authorList>
    </citation>
    <scope>NUCLEOTIDE SEQUENCE</scope>
</reference>
<organism evidence="2">
    <name type="scientific">freshwater metagenome</name>
    <dbReference type="NCBI Taxonomy" id="449393"/>
    <lineage>
        <taxon>unclassified sequences</taxon>
        <taxon>metagenomes</taxon>
        <taxon>ecological metagenomes</taxon>
    </lineage>
</organism>
<feature type="domain" description="Amidase" evidence="1">
    <location>
        <begin position="26"/>
        <end position="460"/>
    </location>
</feature>
<evidence type="ECO:0000313" key="2">
    <source>
        <dbReference type="EMBL" id="CAB4738345.1"/>
    </source>
</evidence>
<dbReference type="Pfam" id="PF01425">
    <property type="entry name" value="Amidase"/>
    <property type="match status" value="1"/>
</dbReference>
<dbReference type="PANTHER" id="PTHR11895">
    <property type="entry name" value="TRANSAMIDASE"/>
    <property type="match status" value="1"/>
</dbReference>
<dbReference type="SUPFAM" id="SSF75304">
    <property type="entry name" value="Amidase signature (AS) enzymes"/>
    <property type="match status" value="1"/>
</dbReference>
<name>A0A6J6SUI2_9ZZZZ</name>
<dbReference type="PANTHER" id="PTHR11895:SF7">
    <property type="entry name" value="GLUTAMYL-TRNA(GLN) AMIDOTRANSFERASE SUBUNIT A, MITOCHONDRIAL"/>
    <property type="match status" value="1"/>
</dbReference>
<proteinExistence type="predicted"/>
<dbReference type="InterPro" id="IPR000120">
    <property type="entry name" value="Amidase"/>
</dbReference>
<sequence>MTDDFRWLDATAQAELVRTGAASALELVDAAIRRIESENPAINAVITPLFEKARAAAVDAVKGDRRNAPFVGVPFLLKDAVCHSAGDPFHAGMQVLKDAGYIAPDDTWLAARFRAAGLLTVGKSNTPEYATSATTEPLAYGATHNPWDLSRSPGGSSGGSAAAVAAGFVPVAHANDMGGSIRIPAAFCGLVGLKPSRGRTTIGPHWGEYWATLTHEHVVCRTVRDTARMLDAVSGAGIGDPYTAPLPLRPFASEVGAAVEPLRIGMRWHRPDTGATAHADCIAGVERTAALLTDLGHTVELDPLPELDGREGGTGLGVVIAAWLAHEIDLWSARLGRDIGPEDLEPMNGLMLERGRSLGAREYVAAVHSMQLYGRRVAQWTERFDVLLLPTATAPPPPLGVNSPIPDTSHPEFDPGAPAAFTVPFDITGEPAISVPLHRSNAGLPIGVQLVAPYGRDDLVIRLAASLEVAAPWAAHHPPI</sequence>
<dbReference type="InterPro" id="IPR023631">
    <property type="entry name" value="Amidase_dom"/>
</dbReference>
<accession>A0A6J6SUI2</accession>
<gene>
    <name evidence="2" type="ORF">UFOPK2754_00985</name>
    <name evidence="3" type="ORF">UFOPK3139_01799</name>
    <name evidence="4" type="ORF">UFOPK3543_02360</name>
    <name evidence="5" type="ORF">UFOPK3967_01347</name>
</gene>
<dbReference type="EMBL" id="CAFBOS010000073">
    <property type="protein sequence ID" value="CAB4996267.1"/>
    <property type="molecule type" value="Genomic_DNA"/>
</dbReference>
<dbReference type="Gene3D" id="3.90.1300.10">
    <property type="entry name" value="Amidase signature (AS) domain"/>
    <property type="match status" value="1"/>
</dbReference>
<dbReference type="EMBL" id="CAEZYR010000027">
    <property type="protein sequence ID" value="CAB4738345.1"/>
    <property type="molecule type" value="Genomic_DNA"/>
</dbReference>
<dbReference type="AlphaFoldDB" id="A0A6J6SUI2"/>
<dbReference type="InterPro" id="IPR036928">
    <property type="entry name" value="AS_sf"/>
</dbReference>
<protein>
    <submittedName>
        <fullName evidence="2">Unannotated protein</fullName>
    </submittedName>
</protein>
<dbReference type="PROSITE" id="PS00571">
    <property type="entry name" value="AMIDASES"/>
    <property type="match status" value="1"/>
</dbReference>
<evidence type="ECO:0000313" key="4">
    <source>
        <dbReference type="EMBL" id="CAB4925901.1"/>
    </source>
</evidence>
<dbReference type="EMBL" id="CAFBMH010000113">
    <property type="protein sequence ID" value="CAB4925901.1"/>
    <property type="molecule type" value="Genomic_DNA"/>
</dbReference>
<evidence type="ECO:0000259" key="1">
    <source>
        <dbReference type="Pfam" id="PF01425"/>
    </source>
</evidence>
<evidence type="ECO:0000313" key="5">
    <source>
        <dbReference type="EMBL" id="CAB4996267.1"/>
    </source>
</evidence>
<dbReference type="InterPro" id="IPR020556">
    <property type="entry name" value="Amidase_CS"/>
</dbReference>
<dbReference type="EMBL" id="CAFABA010000075">
    <property type="protein sequence ID" value="CAB4833374.1"/>
    <property type="molecule type" value="Genomic_DNA"/>
</dbReference>